<feature type="region of interest" description="Disordered" evidence="1">
    <location>
        <begin position="37"/>
        <end position="75"/>
    </location>
</feature>
<accession>S4XUD3</accession>
<organism evidence="2 3">
    <name type="scientific">Sorangium cellulosum So0157-2</name>
    <dbReference type="NCBI Taxonomy" id="1254432"/>
    <lineage>
        <taxon>Bacteria</taxon>
        <taxon>Pseudomonadati</taxon>
        <taxon>Myxococcota</taxon>
        <taxon>Polyangia</taxon>
        <taxon>Polyangiales</taxon>
        <taxon>Polyangiaceae</taxon>
        <taxon>Sorangium</taxon>
    </lineage>
</organism>
<evidence type="ECO:0000313" key="2">
    <source>
        <dbReference type="EMBL" id="AGP34218.1"/>
    </source>
</evidence>
<dbReference type="HOGENOM" id="CLU_1721155_0_0_7"/>
<sequence>MILVIATLLLVIAGTRGDLERAARALGLGDAASERTQAKALANAPSHAPSRSRHRPDSAAAGAAGTPPEDAVDAPKVDVQKVEAALERFNLISSRITQEQLDTEQARMREANEKLSAVEAPEPEARNIVDDRGFRWIELTYPSGEVRYELPQ</sequence>
<evidence type="ECO:0000256" key="1">
    <source>
        <dbReference type="SAM" id="MobiDB-lite"/>
    </source>
</evidence>
<gene>
    <name evidence="2" type="ORF">SCE1572_06730</name>
</gene>
<dbReference type="KEGG" id="scu:SCE1572_06730"/>
<evidence type="ECO:0000313" key="3">
    <source>
        <dbReference type="Proteomes" id="UP000014803"/>
    </source>
</evidence>
<name>S4XUD3_SORCE</name>
<dbReference type="RefSeq" id="WP_020733335.1">
    <property type="nucleotide sequence ID" value="NC_021658.1"/>
</dbReference>
<protein>
    <submittedName>
        <fullName evidence="2">Uncharacterized protein</fullName>
    </submittedName>
</protein>
<dbReference type="AlphaFoldDB" id="S4XUD3"/>
<dbReference type="STRING" id="1254432.SCE1572_06730"/>
<dbReference type="PATRIC" id="fig|1254432.3.peg.1495"/>
<dbReference type="EMBL" id="CP003969">
    <property type="protein sequence ID" value="AGP34218.1"/>
    <property type="molecule type" value="Genomic_DNA"/>
</dbReference>
<reference evidence="2 3" key="1">
    <citation type="journal article" date="2013" name="Sci. Rep.">
        <title>Extraordinary expansion of a Sorangium cellulosum genome from an alkaline milieu.</title>
        <authorList>
            <person name="Han K."/>
            <person name="Li Z.F."/>
            <person name="Peng R."/>
            <person name="Zhu L.P."/>
            <person name="Zhou T."/>
            <person name="Wang L.G."/>
            <person name="Li S.G."/>
            <person name="Zhang X.B."/>
            <person name="Hu W."/>
            <person name="Wu Z.H."/>
            <person name="Qin N."/>
            <person name="Li Y.Z."/>
        </authorList>
    </citation>
    <scope>NUCLEOTIDE SEQUENCE [LARGE SCALE GENOMIC DNA]</scope>
    <source>
        <strain evidence="2 3">So0157-2</strain>
    </source>
</reference>
<proteinExistence type="predicted"/>
<dbReference type="Proteomes" id="UP000014803">
    <property type="component" value="Chromosome"/>
</dbReference>